<evidence type="ECO:0000313" key="8">
    <source>
        <dbReference type="Proteomes" id="UP000290365"/>
    </source>
</evidence>
<evidence type="ECO:0000256" key="2">
    <source>
        <dbReference type="ARBA" id="ARBA00007749"/>
    </source>
</evidence>
<dbReference type="AlphaFoldDB" id="A0A4P6JPX8"/>
<comment type="cofactor">
    <cofactor evidence="1">
        <name>Zn(2+)</name>
        <dbReference type="ChEBI" id="CHEBI:29105"/>
    </cofactor>
</comment>
<dbReference type="PANTHER" id="PTHR42978">
    <property type="entry name" value="QUORUM-QUENCHING LACTONASE YTNP-RELATED-RELATED"/>
    <property type="match status" value="1"/>
</dbReference>
<dbReference type="GO" id="GO:0046872">
    <property type="term" value="F:metal ion binding"/>
    <property type="evidence" value="ECO:0007669"/>
    <property type="project" value="UniProtKB-KW"/>
</dbReference>
<name>A0A4P6JPX8_KTERU</name>
<evidence type="ECO:0000259" key="6">
    <source>
        <dbReference type="SMART" id="SM00849"/>
    </source>
</evidence>
<proteinExistence type="inferred from homology"/>
<gene>
    <name evidence="7" type="ORF">EPA93_15680</name>
</gene>
<evidence type="ECO:0000256" key="3">
    <source>
        <dbReference type="ARBA" id="ARBA00022723"/>
    </source>
</evidence>
<dbReference type="CDD" id="cd07729">
    <property type="entry name" value="AHL_lactonase_MBL-fold"/>
    <property type="match status" value="1"/>
</dbReference>
<keyword evidence="3" id="KW-0479">Metal-binding</keyword>
<reference evidence="7 8" key="1">
    <citation type="submission" date="2019-01" db="EMBL/GenBank/DDBJ databases">
        <title>Ktedonosporobacter rubrisoli SCAWS-G2.</title>
        <authorList>
            <person name="Huang Y."/>
            <person name="Yan B."/>
        </authorList>
    </citation>
    <scope>NUCLEOTIDE SEQUENCE [LARGE SCALE GENOMIC DNA]</scope>
    <source>
        <strain evidence="7 8">SCAWS-G2</strain>
    </source>
</reference>
<keyword evidence="5" id="KW-0862">Zinc</keyword>
<dbReference type="InterPro" id="IPR001279">
    <property type="entry name" value="Metallo-B-lactamas"/>
</dbReference>
<dbReference type="InterPro" id="IPR036866">
    <property type="entry name" value="RibonucZ/Hydroxyglut_hydro"/>
</dbReference>
<dbReference type="KEGG" id="kbs:EPA93_15680"/>
<dbReference type="PANTHER" id="PTHR42978:SF7">
    <property type="entry name" value="METALLO-HYDROLASE RV2300C-RELATED"/>
    <property type="match status" value="1"/>
</dbReference>
<sequence>MKLYPLHIGNTKVPYGQFYGGKEWTGWRGFWRFVTDKSHSIMVPIYAYLIEHQEAGLILVDAGINWEQANEHNQYYKGPLLHLLLDEDEYQLDRALELRAQVQRLGYRCEEIQMVILTHIHEDHIGGLPAVPQAKLVVSQVEWNAKLLGPFFPLAKAPTLVGRKPELVAFSSGPYQSFERSQDLLGDESILLLPTPGHSPGHLSVLIRMEGYAVLIVGDTLYTLRHLAVDQVRAIMLSKSAQHQQLASIRQIQRLRQAEPDLLIAPMHDHTAYLSRYLEPGLSAGDLSLKARQAIKAYEARMFEQGYHLVPDALPHFLPPADEGRVGTVTEPALV</sequence>
<evidence type="ECO:0000256" key="5">
    <source>
        <dbReference type="ARBA" id="ARBA00022833"/>
    </source>
</evidence>
<dbReference type="SUPFAM" id="SSF56281">
    <property type="entry name" value="Metallo-hydrolase/oxidoreductase"/>
    <property type="match status" value="1"/>
</dbReference>
<protein>
    <submittedName>
        <fullName evidence="7">N-acyl homoserine lactonase family protein</fullName>
    </submittedName>
</protein>
<accession>A0A4P6JPX8</accession>
<evidence type="ECO:0000256" key="4">
    <source>
        <dbReference type="ARBA" id="ARBA00022801"/>
    </source>
</evidence>
<dbReference type="GO" id="GO:0016787">
    <property type="term" value="F:hydrolase activity"/>
    <property type="evidence" value="ECO:0007669"/>
    <property type="project" value="UniProtKB-KW"/>
</dbReference>
<keyword evidence="4" id="KW-0378">Hydrolase</keyword>
<comment type="similarity">
    <text evidence="2">Belongs to the metallo-beta-lactamase superfamily.</text>
</comment>
<keyword evidence="8" id="KW-1185">Reference proteome</keyword>
<dbReference type="EMBL" id="CP035758">
    <property type="protein sequence ID" value="QBD77355.1"/>
    <property type="molecule type" value="Genomic_DNA"/>
</dbReference>
<evidence type="ECO:0000313" key="7">
    <source>
        <dbReference type="EMBL" id="QBD77355.1"/>
    </source>
</evidence>
<dbReference type="InterPro" id="IPR051013">
    <property type="entry name" value="MBL_superfamily_lactonases"/>
</dbReference>
<dbReference type="SMART" id="SM00849">
    <property type="entry name" value="Lactamase_B"/>
    <property type="match status" value="1"/>
</dbReference>
<evidence type="ECO:0000256" key="1">
    <source>
        <dbReference type="ARBA" id="ARBA00001947"/>
    </source>
</evidence>
<dbReference type="RefSeq" id="WP_129888412.1">
    <property type="nucleotide sequence ID" value="NZ_CP035758.1"/>
</dbReference>
<feature type="domain" description="Metallo-beta-lactamase" evidence="6">
    <location>
        <begin position="44"/>
        <end position="268"/>
    </location>
</feature>
<dbReference type="Gene3D" id="3.60.15.10">
    <property type="entry name" value="Ribonuclease Z/Hydroxyacylglutathione hydrolase-like"/>
    <property type="match status" value="1"/>
</dbReference>
<dbReference type="OrthoDB" id="333278at2"/>
<organism evidence="7 8">
    <name type="scientific">Ktedonosporobacter rubrisoli</name>
    <dbReference type="NCBI Taxonomy" id="2509675"/>
    <lineage>
        <taxon>Bacteria</taxon>
        <taxon>Bacillati</taxon>
        <taxon>Chloroflexota</taxon>
        <taxon>Ktedonobacteria</taxon>
        <taxon>Ktedonobacterales</taxon>
        <taxon>Ktedonosporobacteraceae</taxon>
        <taxon>Ktedonosporobacter</taxon>
    </lineage>
</organism>
<dbReference type="Pfam" id="PF00753">
    <property type="entry name" value="Lactamase_B"/>
    <property type="match status" value="1"/>
</dbReference>
<dbReference type="Proteomes" id="UP000290365">
    <property type="component" value="Chromosome"/>
</dbReference>